<evidence type="ECO:0000313" key="4">
    <source>
        <dbReference type="Proteomes" id="UP000245910"/>
    </source>
</evidence>
<reference evidence="4" key="1">
    <citation type="submission" date="2014-10" db="EMBL/GenBank/DDBJ databases">
        <authorList>
            <person name="King R."/>
        </authorList>
    </citation>
    <scope>NUCLEOTIDE SEQUENCE [LARGE SCALE GENOMIC DNA]</scope>
    <source>
        <strain evidence="4">A3/5</strain>
    </source>
</reference>
<dbReference type="AlphaFoldDB" id="A0A2L2TAY5"/>
<feature type="compositionally biased region" description="Polar residues" evidence="1">
    <location>
        <begin position="1"/>
        <end position="19"/>
    </location>
</feature>
<dbReference type="PANTHER" id="PTHR24148:SF73">
    <property type="entry name" value="HET DOMAIN PROTEIN (AFU_ORTHOLOGUE AFUA_8G01020)"/>
    <property type="match status" value="1"/>
</dbReference>
<organism evidence="3 4">
    <name type="scientific">Fusarium venenatum</name>
    <dbReference type="NCBI Taxonomy" id="56646"/>
    <lineage>
        <taxon>Eukaryota</taxon>
        <taxon>Fungi</taxon>
        <taxon>Dikarya</taxon>
        <taxon>Ascomycota</taxon>
        <taxon>Pezizomycotina</taxon>
        <taxon>Sordariomycetes</taxon>
        <taxon>Hypocreomycetidae</taxon>
        <taxon>Hypocreales</taxon>
        <taxon>Nectriaceae</taxon>
        <taxon>Fusarium</taxon>
    </lineage>
</organism>
<keyword evidence="4" id="KW-1185">Reference proteome</keyword>
<dbReference type="InterPro" id="IPR010730">
    <property type="entry name" value="HET"/>
</dbReference>
<dbReference type="PANTHER" id="PTHR24148">
    <property type="entry name" value="ANKYRIN REPEAT DOMAIN-CONTAINING PROTEIN 39 HOMOLOG-RELATED"/>
    <property type="match status" value="1"/>
</dbReference>
<feature type="region of interest" description="Disordered" evidence="1">
    <location>
        <begin position="1"/>
        <end position="23"/>
    </location>
</feature>
<name>A0A2L2TAY5_9HYPO</name>
<feature type="domain" description="Heterokaryon incompatibility" evidence="2">
    <location>
        <begin position="87"/>
        <end position="238"/>
    </location>
</feature>
<dbReference type="OrthoDB" id="2157530at2759"/>
<evidence type="ECO:0000259" key="2">
    <source>
        <dbReference type="Pfam" id="PF06985"/>
    </source>
</evidence>
<evidence type="ECO:0000313" key="3">
    <source>
        <dbReference type="EMBL" id="CEI60086.1"/>
    </source>
</evidence>
<proteinExistence type="predicted"/>
<accession>A0A2L2TAY5</accession>
<dbReference type="InterPro" id="IPR052895">
    <property type="entry name" value="HetReg/Transcr_Mod"/>
</dbReference>
<dbReference type="STRING" id="56646.A0A2L2TAY5"/>
<dbReference type="Pfam" id="PF06985">
    <property type="entry name" value="HET"/>
    <property type="match status" value="1"/>
</dbReference>
<dbReference type="Proteomes" id="UP000245910">
    <property type="component" value="Chromosome II"/>
</dbReference>
<protein>
    <recommendedName>
        <fullName evidence="2">Heterokaryon incompatibility domain-containing protein</fullName>
    </recommendedName>
</protein>
<evidence type="ECO:0000256" key="1">
    <source>
        <dbReference type="SAM" id="MobiDB-lite"/>
    </source>
</evidence>
<sequence length="471" mass="54034">MVHTLSTPRMPQTDTQSWETQDRTDAPLNTCIQQLQLAPDDMSHLLEFPQIDLHSHQIRILHILPGNRDDLLRCVLRTASLDDNHKYEALSYVWGDPLDHLSIEVNGSQKNVTVNLFNALRRLRYAQNERCLWVDALCIDQENDVEKSHQVQLMSKIYSRTTTAILWLGDFSDGLNDKPNYISYKAVRSAFNLIKLLANSSDVCINHGENEDLINDGWAGLSCLLQLPWWHRAWTVQETVLPADAIVVCGTSQLPFSWLKKAYNNSTNHYYRNCCGSLTVPETFWNQMHALIYVKGHIEENNGFLGYAFNLFRNRHASDPRDKLYAYLGLGSGISADYSLPYEQVFKLATRSLIEKHGTLMSLLRTAEEERSPTLPSWVPDWCAKIHNQDYNDELGWYCLYQHYNASGDRRPQISPSCSDNVLKMRGLILKRITKVGDIMDYGDTVRKMVIKWQGGPNDEYPQGETYLKAS</sequence>
<dbReference type="EMBL" id="LN649230">
    <property type="protein sequence ID" value="CEI60086.1"/>
    <property type="molecule type" value="Genomic_DNA"/>
</dbReference>